<dbReference type="PANTHER" id="PTHR37461">
    <property type="entry name" value="ANTI-SIGMA-K FACTOR RSKA"/>
    <property type="match status" value="1"/>
</dbReference>
<evidence type="ECO:0000259" key="11">
    <source>
        <dbReference type="Pfam" id="PF10099"/>
    </source>
</evidence>
<dbReference type="RefSeq" id="WP_119278567.1">
    <property type="nucleotide sequence ID" value="NZ_QWLA01000048.1"/>
</dbReference>
<feature type="domain" description="Anti-sigma K factor RskA C-terminal" evidence="11">
    <location>
        <begin position="97"/>
        <end position="212"/>
    </location>
</feature>
<keyword evidence="4 10" id="KW-0812">Transmembrane</keyword>
<feature type="region of interest" description="Disordered" evidence="9">
    <location>
        <begin position="201"/>
        <end position="220"/>
    </location>
</feature>
<feature type="domain" description="Putative zinc-finger" evidence="12">
    <location>
        <begin position="4"/>
        <end position="35"/>
    </location>
</feature>
<evidence type="ECO:0000256" key="6">
    <source>
        <dbReference type="ARBA" id="ARBA00023136"/>
    </source>
</evidence>
<organism evidence="13 14">
    <name type="scientific">Calidithermus roseus</name>
    <dbReference type="NCBI Taxonomy" id="1644118"/>
    <lineage>
        <taxon>Bacteria</taxon>
        <taxon>Thermotogati</taxon>
        <taxon>Deinococcota</taxon>
        <taxon>Deinococci</taxon>
        <taxon>Thermales</taxon>
        <taxon>Thermaceae</taxon>
        <taxon>Calidithermus</taxon>
    </lineage>
</organism>
<dbReference type="GO" id="GO:0016989">
    <property type="term" value="F:sigma factor antagonist activity"/>
    <property type="evidence" value="ECO:0007669"/>
    <property type="project" value="TreeGrafter"/>
</dbReference>
<dbReference type="InterPro" id="IPR041916">
    <property type="entry name" value="Anti_sigma_zinc_sf"/>
</dbReference>
<feature type="transmembrane region" description="Helical" evidence="10">
    <location>
        <begin position="93"/>
        <end position="117"/>
    </location>
</feature>
<evidence type="ECO:0000256" key="4">
    <source>
        <dbReference type="ARBA" id="ARBA00022692"/>
    </source>
</evidence>
<dbReference type="InterPro" id="IPR027383">
    <property type="entry name" value="Znf_put"/>
</dbReference>
<dbReference type="GO" id="GO:0006417">
    <property type="term" value="P:regulation of translation"/>
    <property type="evidence" value="ECO:0007669"/>
    <property type="project" value="TreeGrafter"/>
</dbReference>
<keyword evidence="6 10" id="KW-0472">Membrane</keyword>
<dbReference type="PANTHER" id="PTHR37461:SF1">
    <property type="entry name" value="ANTI-SIGMA-K FACTOR RSKA"/>
    <property type="match status" value="1"/>
</dbReference>
<evidence type="ECO:0000256" key="8">
    <source>
        <dbReference type="ARBA" id="ARBA00030803"/>
    </source>
</evidence>
<comment type="caution">
    <text evidence="13">The sequence shown here is derived from an EMBL/GenBank/DDBJ whole genome shotgun (WGS) entry which is preliminary data.</text>
</comment>
<dbReference type="Proteomes" id="UP000265341">
    <property type="component" value="Unassembled WGS sequence"/>
</dbReference>
<dbReference type="Gene3D" id="1.10.10.1320">
    <property type="entry name" value="Anti-sigma factor, zinc-finger domain"/>
    <property type="match status" value="1"/>
</dbReference>
<name>A0A399ENH6_9DEIN</name>
<dbReference type="AlphaFoldDB" id="A0A399ENH6"/>
<sequence>MKPEEARELLPLYALDALSPEERAQVEQALELSPRLQAELKELQAAAADLALALPPEPRPEGLEERIIASLPPRVELAKPLSPPSPRPMLLRWLAPAVAAALLLVVAWLGSLGWGWVQALGDPRSQVITLVDAQGHTVGRALVRPDRRTLMVLSLPRLAAGKVYQAWGVGGAVAQPIPLETFRSRVVTLWLPPAAAGLAISEEPGGGSQTPTEIRALPRL</sequence>
<gene>
    <name evidence="13" type="ORF">Mrose_02385</name>
</gene>
<accession>A0A399ENH6</accession>
<evidence type="ECO:0000313" key="13">
    <source>
        <dbReference type="EMBL" id="RIH85010.1"/>
    </source>
</evidence>
<dbReference type="GO" id="GO:0005886">
    <property type="term" value="C:plasma membrane"/>
    <property type="evidence" value="ECO:0007669"/>
    <property type="project" value="UniProtKB-SubCell"/>
</dbReference>
<evidence type="ECO:0000256" key="1">
    <source>
        <dbReference type="ARBA" id="ARBA00004167"/>
    </source>
</evidence>
<dbReference type="InterPro" id="IPR051474">
    <property type="entry name" value="Anti-sigma-K/W_factor"/>
</dbReference>
<proteinExistence type="predicted"/>
<comment type="subcellular location">
    <subcellularLocation>
        <location evidence="2">Cell membrane</location>
    </subcellularLocation>
    <subcellularLocation>
        <location evidence="1">Membrane</location>
        <topology evidence="1">Single-pass membrane protein</topology>
    </subcellularLocation>
</comment>
<keyword evidence="5 10" id="KW-1133">Transmembrane helix</keyword>
<evidence type="ECO:0000256" key="3">
    <source>
        <dbReference type="ARBA" id="ARBA00022475"/>
    </source>
</evidence>
<dbReference type="InterPro" id="IPR018764">
    <property type="entry name" value="RskA_C"/>
</dbReference>
<evidence type="ECO:0000313" key="14">
    <source>
        <dbReference type="Proteomes" id="UP000265341"/>
    </source>
</evidence>
<dbReference type="Pfam" id="PF10099">
    <property type="entry name" value="RskA_C"/>
    <property type="match status" value="1"/>
</dbReference>
<protein>
    <recommendedName>
        <fullName evidence="8">Regulator of SigK</fullName>
    </recommendedName>
    <alternativeName>
        <fullName evidence="7">Sigma-K anti-sigma factor RskA</fullName>
    </alternativeName>
</protein>
<evidence type="ECO:0000256" key="2">
    <source>
        <dbReference type="ARBA" id="ARBA00004236"/>
    </source>
</evidence>
<evidence type="ECO:0000259" key="12">
    <source>
        <dbReference type="Pfam" id="PF13490"/>
    </source>
</evidence>
<dbReference type="EMBL" id="QWLA01000048">
    <property type="protein sequence ID" value="RIH85010.1"/>
    <property type="molecule type" value="Genomic_DNA"/>
</dbReference>
<keyword evidence="14" id="KW-1185">Reference proteome</keyword>
<dbReference type="Pfam" id="PF13490">
    <property type="entry name" value="zf-HC2"/>
    <property type="match status" value="1"/>
</dbReference>
<evidence type="ECO:0000256" key="5">
    <source>
        <dbReference type="ARBA" id="ARBA00022989"/>
    </source>
</evidence>
<dbReference type="OrthoDB" id="26094at2"/>
<evidence type="ECO:0000256" key="7">
    <source>
        <dbReference type="ARBA" id="ARBA00029829"/>
    </source>
</evidence>
<evidence type="ECO:0000256" key="10">
    <source>
        <dbReference type="SAM" id="Phobius"/>
    </source>
</evidence>
<keyword evidence="3" id="KW-1003">Cell membrane</keyword>
<evidence type="ECO:0000256" key="9">
    <source>
        <dbReference type="SAM" id="MobiDB-lite"/>
    </source>
</evidence>
<reference evidence="13 14" key="1">
    <citation type="submission" date="2018-08" db="EMBL/GenBank/DDBJ databases">
        <title>Meiothermus roseus NBRC 110900 genome sequencing project.</title>
        <authorList>
            <person name="Da Costa M.S."/>
            <person name="Albuquerque L."/>
            <person name="Raposo P."/>
            <person name="Froufe H.J.C."/>
            <person name="Barroso C.S."/>
            <person name="Egas C."/>
        </authorList>
    </citation>
    <scope>NUCLEOTIDE SEQUENCE [LARGE SCALE GENOMIC DNA]</scope>
    <source>
        <strain evidence="13 14">NBRC 110900</strain>
    </source>
</reference>